<feature type="region of interest" description="Disordered" evidence="5">
    <location>
        <begin position="260"/>
        <end position="293"/>
    </location>
</feature>
<dbReference type="InterPro" id="IPR017853">
    <property type="entry name" value="GH"/>
</dbReference>
<sequence>MAAHKMSVLHMHLADDQGWRIQITNKGRKPGDTLDYTRLTSVSGHTAMDTQEHGYRDELGRTGFYTQQQYRSIVAYAAARHIMVVPEIDSPAHSNAMLHAFPELNSANSHPETTVYGTVPQNGTSAVGERGAKLIISKSDAAYLDQKYTPNTAIGLVWASNGHGGLRPYYDWDPASVIPNSTDNDILGIEGPQWSETIRNGSQSQYLAFPRALAHAEIGWTPQSRRSVGDFLKRMADDGARLLAMQSNFYDTPEVTWGNDAAGHSGRHGAGSLQSGHHRNTGSTGDEGVPRRFVDDRRFHRGRRWHVRFDDQRLPHRERRLGDRRWRPEGTVRRSASPRLADGGWAV</sequence>
<evidence type="ECO:0000256" key="2">
    <source>
        <dbReference type="ARBA" id="ARBA00006285"/>
    </source>
</evidence>
<dbReference type="SUPFAM" id="SSF51445">
    <property type="entry name" value="(Trans)glycosidases"/>
    <property type="match status" value="1"/>
</dbReference>
<evidence type="ECO:0000256" key="3">
    <source>
        <dbReference type="ARBA" id="ARBA00012663"/>
    </source>
</evidence>
<evidence type="ECO:0000256" key="1">
    <source>
        <dbReference type="ARBA" id="ARBA00001231"/>
    </source>
</evidence>
<dbReference type="InterPro" id="IPR025705">
    <property type="entry name" value="Beta_hexosaminidase_sua/sub"/>
</dbReference>
<protein>
    <recommendedName>
        <fullName evidence="3">beta-N-acetylhexosaminidase</fullName>
        <ecNumber evidence="3">3.2.1.52</ecNumber>
    </recommendedName>
</protein>
<evidence type="ECO:0000256" key="5">
    <source>
        <dbReference type="SAM" id="MobiDB-lite"/>
    </source>
</evidence>
<comment type="similarity">
    <text evidence="2">Belongs to the glycosyl hydrolase 20 family.</text>
</comment>
<gene>
    <name evidence="7" type="ORF">KB1_19620</name>
</gene>
<reference evidence="7" key="1">
    <citation type="submission" date="2021-06" db="EMBL/GenBank/DDBJ databases">
        <title>Genome sequence of Cutibacterium modestum strain KB17-24694.</title>
        <authorList>
            <person name="Dekio I."/>
            <person name="Asahina A."/>
            <person name="Nishida M."/>
        </authorList>
    </citation>
    <scope>NUCLEOTIDE SEQUENCE</scope>
    <source>
        <strain evidence="7">KB17-24694</strain>
    </source>
</reference>
<comment type="catalytic activity">
    <reaction evidence="1">
        <text>Hydrolysis of terminal non-reducing N-acetyl-D-hexosamine residues in N-acetyl-beta-D-hexosaminides.</text>
        <dbReference type="EC" id="3.2.1.52"/>
    </reaction>
</comment>
<keyword evidence="4" id="KW-0378">Hydrolase</keyword>
<accession>A0AAD1NVK3</accession>
<dbReference type="GO" id="GO:0004563">
    <property type="term" value="F:beta-N-acetylhexosaminidase activity"/>
    <property type="evidence" value="ECO:0007669"/>
    <property type="project" value="UniProtKB-EC"/>
</dbReference>
<dbReference type="EC" id="3.2.1.52" evidence="3"/>
<evidence type="ECO:0000256" key="4">
    <source>
        <dbReference type="ARBA" id="ARBA00022801"/>
    </source>
</evidence>
<dbReference type="GO" id="GO:0016020">
    <property type="term" value="C:membrane"/>
    <property type="evidence" value="ECO:0007669"/>
    <property type="project" value="TreeGrafter"/>
</dbReference>
<dbReference type="Gene3D" id="3.20.20.80">
    <property type="entry name" value="Glycosidases"/>
    <property type="match status" value="2"/>
</dbReference>
<evidence type="ECO:0000259" key="6">
    <source>
        <dbReference type="Pfam" id="PF00728"/>
    </source>
</evidence>
<dbReference type="GO" id="GO:0005975">
    <property type="term" value="P:carbohydrate metabolic process"/>
    <property type="evidence" value="ECO:0007669"/>
    <property type="project" value="InterPro"/>
</dbReference>
<proteinExistence type="inferred from homology"/>
<dbReference type="AlphaFoldDB" id="A0AAD1NVK3"/>
<dbReference type="Pfam" id="PF00728">
    <property type="entry name" value="Glyco_hydro_20"/>
    <property type="match status" value="2"/>
</dbReference>
<dbReference type="EMBL" id="AP024747">
    <property type="protein sequence ID" value="BCY25972.1"/>
    <property type="molecule type" value="Genomic_DNA"/>
</dbReference>
<dbReference type="PANTHER" id="PTHR22600:SF57">
    <property type="entry name" value="BETA-N-ACETYLHEXOSAMINIDASE"/>
    <property type="match status" value="1"/>
</dbReference>
<dbReference type="GO" id="GO:0030203">
    <property type="term" value="P:glycosaminoglycan metabolic process"/>
    <property type="evidence" value="ECO:0007669"/>
    <property type="project" value="TreeGrafter"/>
</dbReference>
<feature type="domain" description="Glycoside hydrolase family 20 catalytic" evidence="6">
    <location>
        <begin position="123"/>
        <end position="222"/>
    </location>
</feature>
<dbReference type="Proteomes" id="UP000825072">
    <property type="component" value="Chromosome 1"/>
</dbReference>
<evidence type="ECO:0000313" key="8">
    <source>
        <dbReference type="Proteomes" id="UP000825072"/>
    </source>
</evidence>
<dbReference type="PANTHER" id="PTHR22600">
    <property type="entry name" value="BETA-HEXOSAMINIDASE"/>
    <property type="match status" value="1"/>
</dbReference>
<name>A0AAD1NVK3_9ACTN</name>
<dbReference type="InterPro" id="IPR015883">
    <property type="entry name" value="Glyco_hydro_20_cat"/>
</dbReference>
<evidence type="ECO:0000313" key="7">
    <source>
        <dbReference type="EMBL" id="BCY25972.1"/>
    </source>
</evidence>
<organism evidence="7 8">
    <name type="scientific">Cutibacterium modestum</name>
    <dbReference type="NCBI Taxonomy" id="2559073"/>
    <lineage>
        <taxon>Bacteria</taxon>
        <taxon>Bacillati</taxon>
        <taxon>Actinomycetota</taxon>
        <taxon>Actinomycetes</taxon>
        <taxon>Propionibacteriales</taxon>
        <taxon>Propionibacteriaceae</taxon>
        <taxon>Cutibacterium</taxon>
    </lineage>
</organism>
<feature type="domain" description="Glycoside hydrolase family 20 catalytic" evidence="6">
    <location>
        <begin position="1"/>
        <end position="113"/>
    </location>
</feature>